<dbReference type="AlphaFoldDB" id="A0AAJ6VXS2"/>
<dbReference type="GO" id="GO:0005634">
    <property type="term" value="C:nucleus"/>
    <property type="evidence" value="ECO:0007669"/>
    <property type="project" value="TreeGrafter"/>
</dbReference>
<dbReference type="PANTHER" id="PTHR13464:SF0">
    <property type="entry name" value="SAP30-BINDING PROTEIN"/>
    <property type="match status" value="1"/>
</dbReference>
<evidence type="ECO:0000313" key="3">
    <source>
        <dbReference type="RefSeq" id="XP_003743251.1"/>
    </source>
</evidence>
<evidence type="ECO:0000313" key="2">
    <source>
        <dbReference type="Proteomes" id="UP000694867"/>
    </source>
</evidence>
<feature type="compositionally biased region" description="Basic and acidic residues" evidence="1">
    <location>
        <begin position="218"/>
        <end position="235"/>
    </location>
</feature>
<proteinExistence type="predicted"/>
<feature type="compositionally biased region" description="Basic and acidic residues" evidence="1">
    <location>
        <begin position="75"/>
        <end position="107"/>
    </location>
</feature>
<dbReference type="Pfam" id="PF07818">
    <property type="entry name" value="HCNGP"/>
    <property type="match status" value="1"/>
</dbReference>
<sequence>MSGLASLTAHYTDSDDDESPPSVSHGARHALERDMRRALKAPPVAQHRSRNHNRVEITPNGSTGPLVAYDGPDSDGDHSDVKKYDASDEEAHPDLVTEPMDIEKDRIPPVGAAQPRPHSPRTHHRLLRDRGPPVQLPPEPTTRCNDELQKRISELYNRSKIGDDHLERIQRKKTFRNPSIYEKLLVHCDVDELGSNFPSEVFDPHAFRKEDYYDELSRRQTEAMHRLEKERKKPDQSSSTKTAIKKSKWDQGGLAASNTRGVAAPGLVTMPTGAKPVVISRLGSLPKPKNHVTHVGTSIASRR</sequence>
<dbReference type="RefSeq" id="XP_003743251.1">
    <property type="nucleotide sequence ID" value="XM_003743203.2"/>
</dbReference>
<dbReference type="Proteomes" id="UP000694867">
    <property type="component" value="Unplaced"/>
</dbReference>
<feature type="region of interest" description="Disordered" evidence="1">
    <location>
        <begin position="218"/>
        <end position="303"/>
    </location>
</feature>
<name>A0AAJ6VXS2_9ACAR</name>
<protein>
    <submittedName>
        <fullName evidence="3">SAP30-binding protein</fullName>
    </submittedName>
</protein>
<dbReference type="InterPro" id="IPR012479">
    <property type="entry name" value="SAP30BP"/>
</dbReference>
<gene>
    <name evidence="3" type="primary">LOC100902839</name>
</gene>
<dbReference type="PANTHER" id="PTHR13464">
    <property type="entry name" value="TRANSCRIPTIONAL REGULATOR PROTEIN HCNGP"/>
    <property type="match status" value="1"/>
</dbReference>
<accession>A0AAJ6VXS2</accession>
<feature type="region of interest" description="Disordered" evidence="1">
    <location>
        <begin position="1"/>
        <end position="144"/>
    </location>
</feature>
<dbReference type="KEGG" id="goe:100902839"/>
<evidence type="ECO:0000256" key="1">
    <source>
        <dbReference type="SAM" id="MobiDB-lite"/>
    </source>
</evidence>
<reference evidence="3" key="1">
    <citation type="submission" date="2025-08" db="UniProtKB">
        <authorList>
            <consortium name="RefSeq"/>
        </authorList>
    </citation>
    <scope>IDENTIFICATION</scope>
</reference>
<keyword evidence="2" id="KW-1185">Reference proteome</keyword>
<organism evidence="2 3">
    <name type="scientific">Galendromus occidentalis</name>
    <name type="common">western predatory mite</name>
    <dbReference type="NCBI Taxonomy" id="34638"/>
    <lineage>
        <taxon>Eukaryota</taxon>
        <taxon>Metazoa</taxon>
        <taxon>Ecdysozoa</taxon>
        <taxon>Arthropoda</taxon>
        <taxon>Chelicerata</taxon>
        <taxon>Arachnida</taxon>
        <taxon>Acari</taxon>
        <taxon>Parasitiformes</taxon>
        <taxon>Mesostigmata</taxon>
        <taxon>Gamasina</taxon>
        <taxon>Phytoseioidea</taxon>
        <taxon>Phytoseiidae</taxon>
        <taxon>Typhlodrominae</taxon>
        <taxon>Galendromus</taxon>
    </lineage>
</organism>
<feature type="compositionally biased region" description="Basic residues" evidence="1">
    <location>
        <begin position="118"/>
        <end position="127"/>
    </location>
</feature>
<dbReference type="GO" id="GO:0006355">
    <property type="term" value="P:regulation of DNA-templated transcription"/>
    <property type="evidence" value="ECO:0007669"/>
    <property type="project" value="InterPro"/>
</dbReference>
<dbReference type="GeneID" id="100902839"/>